<gene>
    <name evidence="2" type="ORF">CARUB_v10019425mg</name>
</gene>
<proteinExistence type="predicted"/>
<dbReference type="AlphaFoldDB" id="R0H9J3"/>
<feature type="region of interest" description="Disordered" evidence="1">
    <location>
        <begin position="1"/>
        <end position="28"/>
    </location>
</feature>
<evidence type="ECO:0000313" key="3">
    <source>
        <dbReference type="Proteomes" id="UP000029121"/>
    </source>
</evidence>
<reference evidence="3" key="1">
    <citation type="journal article" date="2013" name="Nat. Genet.">
        <title>The Capsella rubella genome and the genomic consequences of rapid mating system evolution.</title>
        <authorList>
            <person name="Slotte T."/>
            <person name="Hazzouri K.M."/>
            <person name="Agren J.A."/>
            <person name="Koenig D."/>
            <person name="Maumus F."/>
            <person name="Guo Y.L."/>
            <person name="Steige K."/>
            <person name="Platts A.E."/>
            <person name="Escobar J.S."/>
            <person name="Newman L.K."/>
            <person name="Wang W."/>
            <person name="Mandakova T."/>
            <person name="Vello E."/>
            <person name="Smith L.M."/>
            <person name="Henz S.R."/>
            <person name="Steffen J."/>
            <person name="Takuno S."/>
            <person name="Brandvain Y."/>
            <person name="Coop G."/>
            <person name="Andolfatto P."/>
            <person name="Hu T.T."/>
            <person name="Blanchette M."/>
            <person name="Clark R.M."/>
            <person name="Quesneville H."/>
            <person name="Nordborg M."/>
            <person name="Gaut B.S."/>
            <person name="Lysak M.A."/>
            <person name="Jenkins J."/>
            <person name="Grimwood J."/>
            <person name="Chapman J."/>
            <person name="Prochnik S."/>
            <person name="Shu S."/>
            <person name="Rokhsar D."/>
            <person name="Schmutz J."/>
            <person name="Weigel D."/>
            <person name="Wright S.I."/>
        </authorList>
    </citation>
    <scope>NUCLEOTIDE SEQUENCE [LARGE SCALE GENOMIC DNA]</scope>
    <source>
        <strain evidence="3">cv. Monte Gargano</strain>
    </source>
</reference>
<organism evidence="2 3">
    <name type="scientific">Capsella rubella</name>
    <dbReference type="NCBI Taxonomy" id="81985"/>
    <lineage>
        <taxon>Eukaryota</taxon>
        <taxon>Viridiplantae</taxon>
        <taxon>Streptophyta</taxon>
        <taxon>Embryophyta</taxon>
        <taxon>Tracheophyta</taxon>
        <taxon>Spermatophyta</taxon>
        <taxon>Magnoliopsida</taxon>
        <taxon>eudicotyledons</taxon>
        <taxon>Gunneridae</taxon>
        <taxon>Pentapetalae</taxon>
        <taxon>rosids</taxon>
        <taxon>malvids</taxon>
        <taxon>Brassicales</taxon>
        <taxon>Brassicaceae</taxon>
        <taxon>Camelineae</taxon>
        <taxon>Capsella</taxon>
    </lineage>
</organism>
<evidence type="ECO:0000256" key="1">
    <source>
        <dbReference type="SAM" id="MobiDB-lite"/>
    </source>
</evidence>
<accession>R0H9J3</accession>
<dbReference type="eggNOG" id="KOG1987">
    <property type="taxonomic scope" value="Eukaryota"/>
</dbReference>
<keyword evidence="3" id="KW-1185">Reference proteome</keyword>
<evidence type="ECO:0000313" key="2">
    <source>
        <dbReference type="EMBL" id="EOA26019.1"/>
    </source>
</evidence>
<protein>
    <recommendedName>
        <fullName evidence="4">MATH domain-containing protein</fullName>
    </recommendedName>
</protein>
<dbReference type="EMBL" id="KB870809">
    <property type="protein sequence ID" value="EOA26019.1"/>
    <property type="molecule type" value="Genomic_DNA"/>
</dbReference>
<dbReference type="PANTHER" id="PTHR46236">
    <property type="entry name" value="TRAF-LIKE SUPERFAMILY PROTEIN"/>
    <property type="match status" value="1"/>
</dbReference>
<dbReference type="InterPro" id="IPR050804">
    <property type="entry name" value="MCC"/>
</dbReference>
<feature type="compositionally biased region" description="Acidic residues" evidence="1">
    <location>
        <begin position="13"/>
        <end position="28"/>
    </location>
</feature>
<dbReference type="Proteomes" id="UP000029121">
    <property type="component" value="Unassembled WGS sequence"/>
</dbReference>
<name>R0H9J3_9BRAS</name>
<sequence length="178" mass="20596">MSKKENSHVPVDSNDDDLSPSEDLSSEDEDTVYVNGFQLLSSQEKQVKEIFKNHPELTSDFKFKNQQLKNAMMDALLDLINSTKELSLEELNEAENTLFDLTRAGLKVGWLRQKWEEAYLKKEKQRVVRARIIELEEQVKKRKLALSDLESDLMKEKAAVLAANFPLFQQISFLLETF</sequence>
<evidence type="ECO:0008006" key="4">
    <source>
        <dbReference type="Google" id="ProtNLM"/>
    </source>
</evidence>
<dbReference type="PANTHER" id="PTHR46236:SF2">
    <property type="entry name" value="PHOSPHOLIPASE-LIKE PROTEIN (PEARLI 4) FAMILY PROTEIN"/>
    <property type="match status" value="1"/>
</dbReference>